<keyword evidence="2" id="KW-0472">Membrane</keyword>
<gene>
    <name evidence="3" type="ORF">GCM10011610_65780</name>
</gene>
<keyword evidence="4" id="KW-1185">Reference proteome</keyword>
<reference evidence="4" key="1">
    <citation type="journal article" date="2019" name="Int. J. Syst. Evol. Microbiol.">
        <title>The Global Catalogue of Microorganisms (GCM) 10K type strain sequencing project: providing services to taxonomists for standard genome sequencing and annotation.</title>
        <authorList>
            <consortium name="The Broad Institute Genomics Platform"/>
            <consortium name="The Broad Institute Genome Sequencing Center for Infectious Disease"/>
            <person name="Wu L."/>
            <person name="Ma J."/>
        </authorList>
    </citation>
    <scope>NUCLEOTIDE SEQUENCE [LARGE SCALE GENOMIC DNA]</scope>
    <source>
        <strain evidence="4">CGMCC 4.7329</strain>
    </source>
</reference>
<keyword evidence="2" id="KW-1133">Transmembrane helix</keyword>
<feature type="transmembrane region" description="Helical" evidence="2">
    <location>
        <begin position="317"/>
        <end position="338"/>
    </location>
</feature>
<keyword evidence="2" id="KW-0812">Transmembrane</keyword>
<dbReference type="RefSeq" id="WP_189034399.1">
    <property type="nucleotide sequence ID" value="NZ_BMNE01000012.1"/>
</dbReference>
<sequence>MALSAGTRRTVACVLVGLGAALLVAALMIPTYTVSKVAKTPLDLEITTIAENQKGEDSLVLDSKSLTTGDGPAVVNKDVPLVSQRFVTVEEPSDANEMTLQAGQTLRRTDVQGDTGLLTATIDRVTISRTDGMPVDTEPNGSIAVTVNKDGSVMEPVQHTGLGYRFPIGTEKKTYPYFDINVRKSFDANFIEETEINNTKVYHFQMTAPVTSTWDVVQAPANRLTLPASKWGVTDVPADTPVTMTRYYTNVRDLWVEPQTGTVIKGGESIHLFYARSADKPEVTALKSHIVFDEATVESQIAIAKENTDKLSLFGRIVPIVFGILGVIALLAGLFLGLRGGTAPAHASPRGTRPTPAPTAAPDDTPTSRWNADDDAPTTQFPRGDYDAPTEQIDIDKKRP</sequence>
<dbReference type="Pfam" id="PF11271">
    <property type="entry name" value="PorA"/>
    <property type="match status" value="1"/>
</dbReference>
<name>A0ABQ2L0D8_9NOCA</name>
<comment type="caution">
    <text evidence="3">The sequence shown here is derived from an EMBL/GenBank/DDBJ whole genome shotgun (WGS) entry which is preliminary data.</text>
</comment>
<proteinExistence type="predicted"/>
<evidence type="ECO:0008006" key="5">
    <source>
        <dbReference type="Google" id="ProtNLM"/>
    </source>
</evidence>
<feature type="region of interest" description="Disordered" evidence="1">
    <location>
        <begin position="343"/>
        <end position="400"/>
    </location>
</feature>
<feature type="compositionally biased region" description="Low complexity" evidence="1">
    <location>
        <begin position="347"/>
        <end position="368"/>
    </location>
</feature>
<evidence type="ECO:0000256" key="2">
    <source>
        <dbReference type="SAM" id="Phobius"/>
    </source>
</evidence>
<accession>A0ABQ2L0D8</accession>
<dbReference type="InterPro" id="IPR021424">
    <property type="entry name" value="PorA"/>
</dbReference>
<evidence type="ECO:0000313" key="3">
    <source>
        <dbReference type="EMBL" id="GGN98629.1"/>
    </source>
</evidence>
<evidence type="ECO:0000313" key="4">
    <source>
        <dbReference type="Proteomes" id="UP000658127"/>
    </source>
</evidence>
<dbReference type="Proteomes" id="UP000658127">
    <property type="component" value="Unassembled WGS sequence"/>
</dbReference>
<protein>
    <recommendedName>
        <fullName evidence="5">DUF3068 domain-containing protein</fullName>
    </recommendedName>
</protein>
<evidence type="ECO:0000256" key="1">
    <source>
        <dbReference type="SAM" id="MobiDB-lite"/>
    </source>
</evidence>
<dbReference type="EMBL" id="BMNE01000012">
    <property type="protein sequence ID" value="GGN98629.1"/>
    <property type="molecule type" value="Genomic_DNA"/>
</dbReference>
<organism evidence="3 4">
    <name type="scientific">Nocardia rhizosphaerihabitans</name>
    <dbReference type="NCBI Taxonomy" id="1691570"/>
    <lineage>
        <taxon>Bacteria</taxon>
        <taxon>Bacillati</taxon>
        <taxon>Actinomycetota</taxon>
        <taxon>Actinomycetes</taxon>
        <taxon>Mycobacteriales</taxon>
        <taxon>Nocardiaceae</taxon>
        <taxon>Nocardia</taxon>
    </lineage>
</organism>